<dbReference type="NCBIfam" id="NF008236">
    <property type="entry name" value="PRK11007.1"/>
    <property type="match status" value="1"/>
</dbReference>
<evidence type="ECO:0000256" key="15">
    <source>
        <dbReference type="SAM" id="Phobius"/>
    </source>
</evidence>
<dbReference type="GO" id="GO:0090589">
    <property type="term" value="F:protein-phosphocysteine-trehalose phosphotransferase system transporter activity"/>
    <property type="evidence" value="ECO:0007669"/>
    <property type="project" value="TreeGrafter"/>
</dbReference>
<dbReference type="GO" id="GO:0009401">
    <property type="term" value="P:phosphoenolpyruvate-dependent sugar phosphotransferase system"/>
    <property type="evidence" value="ECO:0007669"/>
    <property type="project" value="UniProtKB-KW"/>
</dbReference>
<dbReference type="InterPro" id="IPR011296">
    <property type="entry name" value="PTS_IIBC_treh"/>
</dbReference>
<feature type="transmembrane region" description="Helical" evidence="15">
    <location>
        <begin position="397"/>
        <end position="417"/>
    </location>
</feature>
<evidence type="ECO:0000259" key="16">
    <source>
        <dbReference type="PROSITE" id="PS51098"/>
    </source>
</evidence>
<keyword evidence="8" id="KW-0418">Kinase</keyword>
<evidence type="ECO:0000259" key="17">
    <source>
        <dbReference type="PROSITE" id="PS51103"/>
    </source>
</evidence>
<dbReference type="Proteomes" id="UP000199544">
    <property type="component" value="Unassembled WGS sequence"/>
</dbReference>
<feature type="domain" description="PTS EIIB type-1" evidence="16">
    <location>
        <begin position="4"/>
        <end position="87"/>
    </location>
</feature>
<evidence type="ECO:0000256" key="2">
    <source>
        <dbReference type="ARBA" id="ARBA00022448"/>
    </source>
</evidence>
<comment type="function">
    <text evidence="12">The phosphoenolpyruvate-dependent sugar phosphotransferase system (sugar PTS), a major carbohydrate active transport system, catalyzes the phosphorylation of incoming sugar substrates concomitantly with their translocation across the cell membrane. This system is involved in sucrose transport.</text>
</comment>
<dbReference type="InterPro" id="IPR018113">
    <property type="entry name" value="PTrfase_EIIB_Cys"/>
</dbReference>
<organism evidence="18 19">
    <name type="scientific">Fictibacillus solisalsi</name>
    <dbReference type="NCBI Taxonomy" id="459525"/>
    <lineage>
        <taxon>Bacteria</taxon>
        <taxon>Bacillati</taxon>
        <taxon>Bacillota</taxon>
        <taxon>Bacilli</taxon>
        <taxon>Bacillales</taxon>
        <taxon>Fictibacillaceae</taxon>
        <taxon>Fictibacillus</taxon>
    </lineage>
</organism>
<keyword evidence="7 15" id="KW-0812">Transmembrane</keyword>
<evidence type="ECO:0000256" key="10">
    <source>
        <dbReference type="ARBA" id="ARBA00023136"/>
    </source>
</evidence>
<dbReference type="NCBIfam" id="TIGR01996">
    <property type="entry name" value="PTS-II-BC-sucr"/>
    <property type="match status" value="1"/>
</dbReference>
<evidence type="ECO:0000256" key="4">
    <source>
        <dbReference type="ARBA" id="ARBA00022597"/>
    </source>
</evidence>
<evidence type="ECO:0000256" key="7">
    <source>
        <dbReference type="ARBA" id="ARBA00022692"/>
    </source>
</evidence>
<proteinExistence type="predicted"/>
<dbReference type="PANTHER" id="PTHR30175">
    <property type="entry name" value="PHOSPHOTRANSFERASE SYSTEM TRANSPORT PROTEIN"/>
    <property type="match status" value="1"/>
</dbReference>
<accession>A0A1G9XMK9</accession>
<dbReference type="GO" id="GO:0005886">
    <property type="term" value="C:plasma membrane"/>
    <property type="evidence" value="ECO:0007669"/>
    <property type="project" value="UniProtKB-SubCell"/>
</dbReference>
<keyword evidence="3" id="KW-1003">Cell membrane</keyword>
<dbReference type="EMBL" id="FNHW01000001">
    <property type="protein sequence ID" value="SDM97998.1"/>
    <property type="molecule type" value="Genomic_DNA"/>
</dbReference>
<dbReference type="InterPro" id="IPR010973">
    <property type="entry name" value="PTS_IIBC_sucr"/>
</dbReference>
<dbReference type="PANTHER" id="PTHR30175:SF4">
    <property type="entry name" value="PTS SYSTEM TREHALOSE-SPECIFIC EIIBC COMPONENT"/>
    <property type="match status" value="1"/>
</dbReference>
<dbReference type="InterPro" id="IPR004719">
    <property type="entry name" value="PTS_maltose/Glc_sub_IIC"/>
</dbReference>
<comment type="subcellular location">
    <subcellularLocation>
        <location evidence="1">Cell inner membrane</location>
        <topology evidence="1">Multi-pass membrane protein</topology>
    </subcellularLocation>
</comment>
<gene>
    <name evidence="18" type="ORF">SAMN04488137_2892</name>
</gene>
<keyword evidence="4" id="KW-0762">Sugar transport</keyword>
<dbReference type="GO" id="GO:0015574">
    <property type="term" value="F:trehalose transmembrane transporter activity"/>
    <property type="evidence" value="ECO:0007669"/>
    <property type="project" value="InterPro"/>
</dbReference>
<evidence type="ECO:0000256" key="14">
    <source>
        <dbReference type="PROSITE-ProRule" id="PRU00421"/>
    </source>
</evidence>
<dbReference type="STRING" id="459525.SAMN04488137_2892"/>
<sequence length="469" mass="50238">MDIRQTAEQIAEAVGGKENIAAATHCVTRLRFALNDEAKVSKEKLENIDAVKGSFSTNGQFQVVIGQGTVDKVYQELVEVTGIGTATKEDIKNAAEKKLNPLQRAVKTLADIFIPILPAIVTAGLLMGINNILTGPGIFYDGKSFVDVNTAWKDFADMINVIANTAFAFLPALIGWSAVKKFGGNPLLGIVLGLMLVHPSLLNAWDYGKALEAGKVPHWNLFGLEIQKIGYQGQVLPVLLASYVLAKIEMFLRKKIPDAFQLLVVAPVALLVTGFLSFIVIGPITFGIANWLTDGLVGIFDQYAALGGLIYGGIYALLVVTGMHHTFLAVDLQLIGSKGGTFLWPMLALSNIAQGSSALAMMFLSKDEKVKGLSFTSAISAFLGITEPALFGVNLRFRFPFICAIIGSAIAGILITVNKVQASSIGVGGIPGFLSIFPDKWGPFFIGMAIAIVVPFVLTYVFGRIKKVK</sequence>
<feature type="domain" description="PTS EIIC type-1" evidence="17">
    <location>
        <begin position="107"/>
        <end position="469"/>
    </location>
</feature>
<feature type="transmembrane region" description="Helical" evidence="15">
    <location>
        <begin position="260"/>
        <end position="289"/>
    </location>
</feature>
<protein>
    <recommendedName>
        <fullName evidence="11">protein-N(pi)-phosphohistidine--sucrose phosphotransferase</fullName>
        <ecNumber evidence="11">2.7.1.211</ecNumber>
    </recommendedName>
</protein>
<feature type="transmembrane region" description="Helical" evidence="15">
    <location>
        <begin position="309"/>
        <end position="330"/>
    </location>
</feature>
<dbReference type="AlphaFoldDB" id="A0A1G9XMK9"/>
<reference evidence="19" key="1">
    <citation type="submission" date="2016-10" db="EMBL/GenBank/DDBJ databases">
        <authorList>
            <person name="Varghese N."/>
            <person name="Submissions S."/>
        </authorList>
    </citation>
    <scope>NUCLEOTIDE SEQUENCE [LARGE SCALE GENOMIC DNA]</scope>
    <source>
        <strain evidence="19">CGMCC 1.6854</strain>
    </source>
</reference>
<dbReference type="InterPro" id="IPR013013">
    <property type="entry name" value="PTS_EIIC_1"/>
</dbReference>
<dbReference type="GO" id="GO:0008982">
    <property type="term" value="F:protein-N(PI)-phosphohistidine-sugar phosphotransferase activity"/>
    <property type="evidence" value="ECO:0007669"/>
    <property type="project" value="InterPro"/>
</dbReference>
<comment type="catalytic activity">
    <reaction evidence="13">
        <text>N(pros)-phospho-L-histidyl-[protein](out) + sucrose = sucrose 6(G)-phosphate(in) + L-histidyl-[protein]</text>
        <dbReference type="Rhea" id="RHEA:49236"/>
        <dbReference type="Rhea" id="RHEA-COMP:9745"/>
        <dbReference type="Rhea" id="RHEA-COMP:9746"/>
        <dbReference type="ChEBI" id="CHEBI:17992"/>
        <dbReference type="ChEBI" id="CHEBI:29979"/>
        <dbReference type="ChEBI" id="CHEBI:64837"/>
        <dbReference type="ChEBI" id="CHEBI:91002"/>
        <dbReference type="EC" id="2.7.1.211"/>
    </reaction>
</comment>
<dbReference type="OrthoDB" id="9769191at2"/>
<dbReference type="RefSeq" id="WP_090235511.1">
    <property type="nucleotide sequence ID" value="NZ_FNHW01000001.1"/>
</dbReference>
<evidence type="ECO:0000313" key="19">
    <source>
        <dbReference type="Proteomes" id="UP000199544"/>
    </source>
</evidence>
<evidence type="ECO:0000256" key="8">
    <source>
        <dbReference type="ARBA" id="ARBA00022777"/>
    </source>
</evidence>
<dbReference type="PROSITE" id="PS51098">
    <property type="entry name" value="PTS_EIIB_TYPE_1"/>
    <property type="match status" value="1"/>
</dbReference>
<evidence type="ECO:0000313" key="18">
    <source>
        <dbReference type="EMBL" id="SDM97998.1"/>
    </source>
</evidence>
<dbReference type="SUPFAM" id="SSF55604">
    <property type="entry name" value="Glucose permease domain IIB"/>
    <property type="match status" value="1"/>
</dbReference>
<dbReference type="NCBIfam" id="TIGR00852">
    <property type="entry name" value="pts-Glc"/>
    <property type="match status" value="1"/>
</dbReference>
<evidence type="ECO:0000256" key="13">
    <source>
        <dbReference type="ARBA" id="ARBA00048931"/>
    </source>
</evidence>
<dbReference type="PROSITE" id="PS01035">
    <property type="entry name" value="PTS_EIIB_TYPE_1_CYS"/>
    <property type="match status" value="1"/>
</dbReference>
<evidence type="ECO:0000256" key="6">
    <source>
        <dbReference type="ARBA" id="ARBA00022683"/>
    </source>
</evidence>
<dbReference type="Pfam" id="PF00367">
    <property type="entry name" value="PTS_EIIB"/>
    <property type="match status" value="1"/>
</dbReference>
<dbReference type="InterPro" id="IPR036878">
    <property type="entry name" value="Glu_permease_IIB"/>
</dbReference>
<feature type="transmembrane region" description="Helical" evidence="15">
    <location>
        <begin position="186"/>
        <end position="205"/>
    </location>
</feature>
<dbReference type="CDD" id="cd00212">
    <property type="entry name" value="PTS_IIB_glc"/>
    <property type="match status" value="1"/>
</dbReference>
<dbReference type="InterPro" id="IPR003352">
    <property type="entry name" value="PTS_EIIC"/>
</dbReference>
<feature type="transmembrane region" description="Helical" evidence="15">
    <location>
        <begin position="370"/>
        <end position="390"/>
    </location>
</feature>
<dbReference type="GO" id="GO:0016301">
    <property type="term" value="F:kinase activity"/>
    <property type="evidence" value="ECO:0007669"/>
    <property type="project" value="UniProtKB-KW"/>
</dbReference>
<dbReference type="Gene3D" id="3.30.1360.60">
    <property type="entry name" value="Glucose permease domain IIB"/>
    <property type="match status" value="1"/>
</dbReference>
<keyword evidence="6" id="KW-0598">Phosphotransferase system</keyword>
<feature type="transmembrane region" description="Helical" evidence="15">
    <location>
        <begin position="342"/>
        <end position="364"/>
    </location>
</feature>
<keyword evidence="10 15" id="KW-0472">Membrane</keyword>
<dbReference type="Pfam" id="PF02378">
    <property type="entry name" value="PTS_EIIC"/>
    <property type="match status" value="1"/>
</dbReference>
<evidence type="ECO:0000256" key="1">
    <source>
        <dbReference type="ARBA" id="ARBA00004429"/>
    </source>
</evidence>
<evidence type="ECO:0000256" key="9">
    <source>
        <dbReference type="ARBA" id="ARBA00022989"/>
    </source>
</evidence>
<evidence type="ECO:0000256" key="11">
    <source>
        <dbReference type="ARBA" id="ARBA00044053"/>
    </source>
</evidence>
<dbReference type="EC" id="2.7.1.211" evidence="11"/>
<evidence type="ECO:0000256" key="5">
    <source>
        <dbReference type="ARBA" id="ARBA00022679"/>
    </source>
</evidence>
<keyword evidence="5" id="KW-0808">Transferase</keyword>
<keyword evidence="9 15" id="KW-1133">Transmembrane helix</keyword>
<feature type="transmembrane region" description="Helical" evidence="15">
    <location>
        <begin position="229"/>
        <end position="248"/>
    </location>
</feature>
<dbReference type="NCBIfam" id="TIGR00826">
    <property type="entry name" value="EIIB_glc"/>
    <property type="match status" value="1"/>
</dbReference>
<dbReference type="InterPro" id="IPR001996">
    <property type="entry name" value="PTS_IIB_1"/>
</dbReference>
<evidence type="ECO:0000256" key="3">
    <source>
        <dbReference type="ARBA" id="ARBA00022475"/>
    </source>
</evidence>
<keyword evidence="19" id="KW-1185">Reference proteome</keyword>
<dbReference type="InterPro" id="IPR050558">
    <property type="entry name" value="PTS_Sugar-Specific_Components"/>
</dbReference>
<dbReference type="NCBIfam" id="TIGR01992">
    <property type="entry name" value="PTS-IIBC-Tre"/>
    <property type="match status" value="1"/>
</dbReference>
<feature type="transmembrane region" description="Helical" evidence="15">
    <location>
        <begin position="441"/>
        <end position="463"/>
    </location>
</feature>
<dbReference type="FunFam" id="3.30.1360.60:FF:000001">
    <property type="entry name" value="PTS system glucose-specific IIBC component PtsG"/>
    <property type="match status" value="1"/>
</dbReference>
<feature type="transmembrane region" description="Helical" evidence="15">
    <location>
        <begin position="112"/>
        <end position="139"/>
    </location>
</feature>
<feature type="active site" description="Phosphocysteine intermediate; for EIIB activity" evidence="14">
    <location>
        <position position="26"/>
    </location>
</feature>
<evidence type="ECO:0000256" key="12">
    <source>
        <dbReference type="ARBA" id="ARBA00045139"/>
    </source>
</evidence>
<name>A0A1G9XMK9_9BACL</name>
<feature type="transmembrane region" description="Helical" evidence="15">
    <location>
        <begin position="159"/>
        <end position="179"/>
    </location>
</feature>
<keyword evidence="2" id="KW-0813">Transport</keyword>
<dbReference type="PROSITE" id="PS51103">
    <property type="entry name" value="PTS_EIIC_TYPE_1"/>
    <property type="match status" value="1"/>
</dbReference>